<name>A0A9D1SNH6_9FIRM</name>
<feature type="transmembrane region" description="Helical" evidence="1">
    <location>
        <begin position="92"/>
        <end position="109"/>
    </location>
</feature>
<protein>
    <recommendedName>
        <fullName evidence="4">Energy-coupling factor transport system substrate-specific component</fullName>
    </recommendedName>
</protein>
<reference evidence="2" key="2">
    <citation type="journal article" date="2021" name="PeerJ">
        <title>Extensive microbial diversity within the chicken gut microbiome revealed by metagenomics and culture.</title>
        <authorList>
            <person name="Gilroy R."/>
            <person name="Ravi A."/>
            <person name="Getino M."/>
            <person name="Pursley I."/>
            <person name="Horton D.L."/>
            <person name="Alikhan N.F."/>
            <person name="Baker D."/>
            <person name="Gharbi K."/>
            <person name="Hall N."/>
            <person name="Watson M."/>
            <person name="Adriaenssens E.M."/>
            <person name="Foster-Nyarko E."/>
            <person name="Jarju S."/>
            <person name="Secka A."/>
            <person name="Antonio M."/>
            <person name="Oren A."/>
            <person name="Chaudhuri R.R."/>
            <person name="La Ragione R."/>
            <person name="Hildebrand F."/>
            <person name="Pallen M.J."/>
        </authorList>
    </citation>
    <scope>NUCLEOTIDE SEQUENCE</scope>
    <source>
        <strain evidence="2">CHK176-6737</strain>
    </source>
</reference>
<feature type="transmembrane region" description="Helical" evidence="1">
    <location>
        <begin position="149"/>
        <end position="171"/>
    </location>
</feature>
<sequence length="192" mass="20752">MSHKILKKFGVKDFVFLAVLAAAMTLAGGLTMPLVMHTTLFGLRNMAAAPLYALFCAIGLMKVRKPGALTVLGLFSGVPLVFMSTVMFFNQFVAALIAEALMLLFFRGYQKTSAVFFAAGIYMPLSLPVTLVFSIWLNGSSYDDLLRNPVAGIFTSLGTVVLGFLGAWLGLKIAKELQKAGKLKPYGEDQNV</sequence>
<gene>
    <name evidence="2" type="ORF">IAD23_05935</name>
</gene>
<evidence type="ECO:0008006" key="4">
    <source>
        <dbReference type="Google" id="ProtNLM"/>
    </source>
</evidence>
<evidence type="ECO:0000313" key="3">
    <source>
        <dbReference type="Proteomes" id="UP000824125"/>
    </source>
</evidence>
<accession>A0A9D1SNH6</accession>
<keyword evidence="1" id="KW-1133">Transmembrane helix</keyword>
<feature type="transmembrane region" description="Helical" evidence="1">
    <location>
        <begin position="68"/>
        <end position="86"/>
    </location>
</feature>
<dbReference type="Proteomes" id="UP000824125">
    <property type="component" value="Unassembled WGS sequence"/>
</dbReference>
<comment type="caution">
    <text evidence="2">The sequence shown here is derived from an EMBL/GenBank/DDBJ whole genome shotgun (WGS) entry which is preliminary data.</text>
</comment>
<feature type="transmembrane region" description="Helical" evidence="1">
    <location>
        <begin position="43"/>
        <end position="61"/>
    </location>
</feature>
<reference evidence="2" key="1">
    <citation type="submission" date="2020-10" db="EMBL/GenBank/DDBJ databases">
        <authorList>
            <person name="Gilroy R."/>
        </authorList>
    </citation>
    <scope>NUCLEOTIDE SEQUENCE</scope>
    <source>
        <strain evidence="2">CHK176-6737</strain>
    </source>
</reference>
<organism evidence="2 3">
    <name type="scientific">Candidatus Scybalenecus merdavium</name>
    <dbReference type="NCBI Taxonomy" id="2840939"/>
    <lineage>
        <taxon>Bacteria</taxon>
        <taxon>Bacillati</taxon>
        <taxon>Bacillota</taxon>
        <taxon>Clostridia</taxon>
        <taxon>Eubacteriales</taxon>
        <taxon>Oscillospiraceae</taxon>
        <taxon>Oscillospiraceae incertae sedis</taxon>
        <taxon>Candidatus Scybalenecus</taxon>
    </lineage>
</organism>
<evidence type="ECO:0000313" key="2">
    <source>
        <dbReference type="EMBL" id="HIU69482.1"/>
    </source>
</evidence>
<proteinExistence type="predicted"/>
<dbReference type="EMBL" id="DVNM01000032">
    <property type="protein sequence ID" value="HIU69482.1"/>
    <property type="molecule type" value="Genomic_DNA"/>
</dbReference>
<keyword evidence="1" id="KW-0472">Membrane</keyword>
<feature type="transmembrane region" description="Helical" evidence="1">
    <location>
        <begin position="116"/>
        <end position="137"/>
    </location>
</feature>
<keyword evidence="1" id="KW-0812">Transmembrane</keyword>
<dbReference type="AlphaFoldDB" id="A0A9D1SNH6"/>
<evidence type="ECO:0000256" key="1">
    <source>
        <dbReference type="SAM" id="Phobius"/>
    </source>
</evidence>